<keyword evidence="2" id="KW-1133">Transmembrane helix</keyword>
<feature type="transmembrane region" description="Helical" evidence="2">
    <location>
        <begin position="312"/>
        <end position="332"/>
    </location>
</feature>
<gene>
    <name evidence="3" type="ORF">NMP03_11400</name>
</gene>
<keyword evidence="4" id="KW-1185">Reference proteome</keyword>
<sequence>MQAGDERLNWWQTRWFVAVMAFVAAIPLLLPDVPPLVDLPGHLGRWRVQQSIGQAPWLADWYNFEWQLIGNLGIDLLVVPLEPLLGLERAVKLIVIAIPVLTAVGLLWIAREVHGRIPATALFALPIVYSFPFHFGFVNFALAMALALNAFALWLRLARLGHIRLRAILFVPLGLVLWVTHTYGWGLLGVLAFSGELIRQHDRGRNWFIAAFVAGLHCIVLLPPAILMLVWRSGGDVTGQTADWFNWRIKARWVLMIFRDRWELLDMATLAACFLLLLKGVRDPAIEYSRNLSLSALFLLAVYLLLPRIVFGSAYADMRLAPFLLGIALLALRPKAGLSIRGASVVAAIGMVFFVGRVAATTVSFWQYDQSYDRQLAALDKLPVGARLLTFIGETCRDEWTMSRLEHLPAMALTRKLAFSNDQWSMAGAQMLTVKYEAGRGFNHDPAQIVTDVKCPRQYWRPIAVALTRFPRNAFDYVWMVDPPAYDRRLEAGLTPLWRDGNSALFRVEDRRPPRLLMQDLGPYGPEYFEAISRRRAFGKASSRPGTPVPAPPPRARAPGSRPPRA</sequence>
<dbReference type="RefSeq" id="WP_256505535.1">
    <property type="nucleotide sequence ID" value="NZ_CP101740.1"/>
</dbReference>
<reference evidence="3" key="1">
    <citation type="submission" date="2022-07" db="EMBL/GenBank/DDBJ databases">
        <title>Sphingomonas sp. nov., a novel bacterium isolated from the north slope of the Mount Everest.</title>
        <authorList>
            <person name="Cui X."/>
            <person name="Liu Y."/>
        </authorList>
    </citation>
    <scope>NUCLEOTIDE SEQUENCE</scope>
    <source>
        <strain evidence="3">S5-59</strain>
    </source>
</reference>
<feature type="transmembrane region" description="Helical" evidence="2">
    <location>
        <begin position="12"/>
        <end position="30"/>
    </location>
</feature>
<keyword evidence="2" id="KW-0812">Transmembrane</keyword>
<feature type="transmembrane region" description="Helical" evidence="2">
    <location>
        <begin position="288"/>
        <end position="306"/>
    </location>
</feature>
<feature type="transmembrane region" description="Helical" evidence="2">
    <location>
        <begin position="207"/>
        <end position="231"/>
    </location>
</feature>
<evidence type="ECO:0000256" key="1">
    <source>
        <dbReference type="SAM" id="MobiDB-lite"/>
    </source>
</evidence>
<evidence type="ECO:0000313" key="4">
    <source>
        <dbReference type="Proteomes" id="UP001058533"/>
    </source>
</evidence>
<dbReference type="EMBL" id="CP101740">
    <property type="protein sequence ID" value="UUL81801.1"/>
    <property type="molecule type" value="Genomic_DNA"/>
</dbReference>
<evidence type="ECO:0000256" key="2">
    <source>
        <dbReference type="SAM" id="Phobius"/>
    </source>
</evidence>
<feature type="transmembrane region" description="Helical" evidence="2">
    <location>
        <begin position="122"/>
        <end position="155"/>
    </location>
</feature>
<feature type="transmembrane region" description="Helical" evidence="2">
    <location>
        <begin position="344"/>
        <end position="366"/>
    </location>
</feature>
<organism evidence="3 4">
    <name type="scientific">Sphingomonas qomolangmaensis</name>
    <dbReference type="NCBI Taxonomy" id="2918765"/>
    <lineage>
        <taxon>Bacteria</taxon>
        <taxon>Pseudomonadati</taxon>
        <taxon>Pseudomonadota</taxon>
        <taxon>Alphaproteobacteria</taxon>
        <taxon>Sphingomonadales</taxon>
        <taxon>Sphingomonadaceae</taxon>
        <taxon>Sphingomonas</taxon>
    </lineage>
</organism>
<accession>A0ABY5L6L8</accession>
<evidence type="ECO:0008006" key="5">
    <source>
        <dbReference type="Google" id="ProtNLM"/>
    </source>
</evidence>
<feature type="transmembrane region" description="Helical" evidence="2">
    <location>
        <begin position="90"/>
        <end position="110"/>
    </location>
</feature>
<feature type="region of interest" description="Disordered" evidence="1">
    <location>
        <begin position="538"/>
        <end position="566"/>
    </location>
</feature>
<feature type="transmembrane region" description="Helical" evidence="2">
    <location>
        <begin position="167"/>
        <end position="195"/>
    </location>
</feature>
<name>A0ABY5L6L8_9SPHN</name>
<dbReference type="Proteomes" id="UP001058533">
    <property type="component" value="Chromosome"/>
</dbReference>
<protein>
    <recommendedName>
        <fullName evidence="5">Glycosyltransferase RgtA/B/C/D-like domain-containing protein</fullName>
    </recommendedName>
</protein>
<feature type="compositionally biased region" description="Pro residues" evidence="1">
    <location>
        <begin position="547"/>
        <end position="556"/>
    </location>
</feature>
<evidence type="ECO:0000313" key="3">
    <source>
        <dbReference type="EMBL" id="UUL81801.1"/>
    </source>
</evidence>
<keyword evidence="2" id="KW-0472">Membrane</keyword>
<proteinExistence type="predicted"/>